<organism evidence="5 6">
    <name type="scientific">Tetradesmus obliquus</name>
    <name type="common">Green alga</name>
    <name type="synonym">Acutodesmus obliquus</name>
    <dbReference type="NCBI Taxonomy" id="3088"/>
    <lineage>
        <taxon>Eukaryota</taxon>
        <taxon>Viridiplantae</taxon>
        <taxon>Chlorophyta</taxon>
        <taxon>core chlorophytes</taxon>
        <taxon>Chlorophyceae</taxon>
        <taxon>CS clade</taxon>
        <taxon>Sphaeropleales</taxon>
        <taxon>Scenedesmaceae</taxon>
        <taxon>Tetradesmus</taxon>
    </lineage>
</organism>
<sequence>MPPTSPRAEAIAKLRSKVESRLNQTHEDRIQQLAARVQSSLQSPFDKAGPVQALSSSQHAQRSDGGAGQVRLAEVFDELLASDQAHRMAQLKEEVTFREREVYRLTEALEQSQLEASLAKQQQQTTDAQLVKASTSAALLETELRRLQQDHEALAQQVSSLTAGKASADRAAAVGETRAATAEALLSSKSQELEQLQVHYKRLLTEQQAELERLRQQLHSQSAEQTKAASAAATREQDLLRELQAANSSMVELKTGLAAERSSSELLQVKVTELTSELEAARQGKQQLAANLKQVEGLLSDSEAERRTLRAKYMNLGDKLEGMLADEAAQQKAAAAEAAALQQQLAQAQQGAAASQQQLEQTATQLLEAQQALVDADRLHSKAMRKLDKKMVQLAQEHDVSRQELLIKSAEILDLQAQLKEAAGQHDMQLAAAQDQADLLQGQIAQLQQQLQLAAVREQQVQQEAVAAAQDRLEIELRQQQLKYERQIQELELHNRYIAALDALSTPHQAAAARQALDHAAAAMHEAAYQPGMSSGGAGVSSGGASMDLPPASASRLDVFDARLRRTLAEHVSRNEAAEAMEHKLLAVKRELSADYKRRLDALEAEWAARSQARTQELESTHALKLQQVELSARLEKERLDARLAETTAAKQRCEEQLGQVQQELSRVTREASQQRLAAEEGRLAKAALQSQLDEASANARQLQALLGQYSSGGKGEREVVADLMSRLEQRTAERNEAMQAAATAEAKAKALESEKVPWQQLTQQQQRQLQQAAEAAEAARAAVEARLTQVMAEATEASDAATADQASHSRQVKRMQEEKAKLEENLEELKSAREALDKQLSLSQAEARSLARQLRETSQQLSLLQEDHAAAEAVLARLKDERQQLLVANAELNAARAQLSSQAAVSGEEQRRLSLMVQGLEMHKAGLQRRLSVVEAEKQVAMRTSELRASSPSFMTASPRASLRLSTAASGGGEETGLGSPYAAAAAGSGGGPGAGSLPSSPLARDGGGGSSSFAFARRGSCCRATSEGMDGFGSPSQASAYMQDLDGLLAQFDDERRAMMERYEALDAEAVALRQQLSAATLRCSELSMQNEQLLRSLERHKGALALESKAASELADKVLGDVQRSSNDMAQLNSWLQSELDAARKSHKEALEAASAAEKKALLLEVKVSELQHSAAAAAKEAASSAALSLHKLQAAATSSMAGLRSQLAQLQGEVKGQLTQLAQQEEAALQQAAARHEKQLQEQQAAAAAAADAAAAKHKQQLEQLQATLEEQGAAAAAQVNALQQQAAQQQERLSAVSQQLLAVLQLPQGLIQQQQQQHQHQQYQVLSVGGIVNATAAAPSSPQQHQQSPGAAARMSASAGAFAAPQQQQQQQQQQQPGLQPGNPAAAPLLHEAVQLSAALSSSLASNLNAAPEEAAGALQVLVLGLGQQLQAFAEQLLLLQQENQQLQEDGIALAGDFEACATNLQSLAATVAFSIPVGDQVQQGLNSRDAAVFDEQLAALHEAIKVHVESEKALLADFINSGPVAELQGRLHEAEARLAEASGTITQMRHERQEDAARFEEGLVRARNEAADGAEVARKESLAGLKAELAAMKAQLSQLQEVHAAELASLQESSAKALGSHVKAADGCIKELEATALGLQGQLAAEVERADAYSKELRRLQAEKERVLALEARKERRQTGEIEGLRERLRGMEAREREQEDELKALKRSLRAKELSLLSSAATSMADR</sequence>
<reference evidence="5 6" key="1">
    <citation type="submission" date="2016-10" db="EMBL/GenBank/DDBJ databases">
        <authorList>
            <person name="Cai Z."/>
        </authorList>
    </citation>
    <scope>NUCLEOTIDE SEQUENCE [LARGE SCALE GENOMIC DNA]</scope>
</reference>
<keyword evidence="1" id="KW-0597">Phosphoprotein</keyword>
<dbReference type="Proteomes" id="UP000256970">
    <property type="component" value="Unassembled WGS sequence"/>
</dbReference>
<feature type="region of interest" description="Disordered" evidence="4">
    <location>
        <begin position="1342"/>
        <end position="1390"/>
    </location>
</feature>
<dbReference type="GO" id="GO:0007015">
    <property type="term" value="P:actin filament organization"/>
    <property type="evidence" value="ECO:0007669"/>
    <property type="project" value="TreeGrafter"/>
</dbReference>
<evidence type="ECO:0000313" key="6">
    <source>
        <dbReference type="Proteomes" id="UP000256970"/>
    </source>
</evidence>
<gene>
    <name evidence="5" type="ORF">BQ4739_LOCUS6451</name>
</gene>
<evidence type="ECO:0000256" key="1">
    <source>
        <dbReference type="ARBA" id="ARBA00022553"/>
    </source>
</evidence>
<feature type="coiled-coil region" evidence="3">
    <location>
        <begin position="271"/>
        <end position="404"/>
    </location>
</feature>
<feature type="region of interest" description="Disordered" evidence="4">
    <location>
        <begin position="967"/>
        <end position="1012"/>
    </location>
</feature>
<dbReference type="PANTHER" id="PTHR16154">
    <property type="entry name" value="NEURABIN"/>
    <property type="match status" value="1"/>
</dbReference>
<feature type="compositionally biased region" description="Low complexity" evidence="4">
    <location>
        <begin position="217"/>
        <end position="234"/>
    </location>
</feature>
<dbReference type="GO" id="GO:0051015">
    <property type="term" value="F:actin filament binding"/>
    <property type="evidence" value="ECO:0007669"/>
    <property type="project" value="TreeGrafter"/>
</dbReference>
<dbReference type="EMBL" id="FNXT01000679">
    <property type="protein sequence ID" value="SZX65998.1"/>
    <property type="molecule type" value="Genomic_DNA"/>
</dbReference>
<evidence type="ECO:0000256" key="2">
    <source>
        <dbReference type="ARBA" id="ARBA00023054"/>
    </source>
</evidence>
<evidence type="ECO:0000256" key="4">
    <source>
        <dbReference type="SAM" id="MobiDB-lite"/>
    </source>
</evidence>
<keyword evidence="6" id="KW-1185">Reference proteome</keyword>
<feature type="region of interest" description="Disordered" evidence="4">
    <location>
        <begin position="797"/>
        <end position="819"/>
    </location>
</feature>
<dbReference type="InterPro" id="IPR043446">
    <property type="entry name" value="Neurabin-like"/>
</dbReference>
<evidence type="ECO:0000313" key="5">
    <source>
        <dbReference type="EMBL" id="SZX65998.1"/>
    </source>
</evidence>
<dbReference type="GO" id="GO:0019722">
    <property type="term" value="P:calcium-mediated signaling"/>
    <property type="evidence" value="ECO:0007669"/>
    <property type="project" value="TreeGrafter"/>
</dbReference>
<feature type="compositionally biased region" description="Low complexity" evidence="4">
    <location>
        <begin position="978"/>
        <end position="988"/>
    </location>
</feature>
<feature type="coiled-coil region" evidence="3">
    <location>
        <begin position="430"/>
        <end position="494"/>
    </location>
</feature>
<dbReference type="STRING" id="3088.A0A383VKD5"/>
<feature type="compositionally biased region" description="Low complexity" evidence="4">
    <location>
        <begin position="797"/>
        <end position="807"/>
    </location>
</feature>
<keyword evidence="2 3" id="KW-0175">Coiled coil</keyword>
<feature type="coiled-coil region" evidence="3">
    <location>
        <begin position="1649"/>
        <end position="1722"/>
    </location>
</feature>
<evidence type="ECO:0000256" key="3">
    <source>
        <dbReference type="SAM" id="Coils"/>
    </source>
</evidence>
<dbReference type="PANTHER" id="PTHR16154:SF6">
    <property type="entry name" value="SPINOPHILIN, ISOFORM J"/>
    <property type="match status" value="1"/>
</dbReference>
<protein>
    <submittedName>
        <fullName evidence="5">Uncharacterized protein</fullName>
    </submittedName>
</protein>
<feature type="region of interest" description="Disordered" evidence="4">
    <location>
        <begin position="36"/>
        <end position="66"/>
    </location>
</feature>
<feature type="coiled-coil region" evidence="3">
    <location>
        <begin position="1211"/>
        <end position="1304"/>
    </location>
</feature>
<proteinExistence type="predicted"/>
<dbReference type="GO" id="GO:0005737">
    <property type="term" value="C:cytoplasm"/>
    <property type="evidence" value="ECO:0007669"/>
    <property type="project" value="TreeGrafter"/>
</dbReference>
<dbReference type="GO" id="GO:0015629">
    <property type="term" value="C:actin cytoskeleton"/>
    <property type="evidence" value="ECO:0007669"/>
    <property type="project" value="TreeGrafter"/>
</dbReference>
<feature type="coiled-coil region" evidence="3">
    <location>
        <begin position="1530"/>
        <end position="1557"/>
    </location>
</feature>
<name>A0A383VKD5_TETOB</name>
<accession>A0A383VKD5</accession>
<feature type="coiled-coil region" evidence="3">
    <location>
        <begin position="1051"/>
        <end position="1085"/>
    </location>
</feature>
<feature type="region of interest" description="Disordered" evidence="4">
    <location>
        <begin position="216"/>
        <end position="235"/>
    </location>
</feature>